<organism evidence="2 3">
    <name type="scientific">Galerina marginata (strain CBS 339.88)</name>
    <dbReference type="NCBI Taxonomy" id="685588"/>
    <lineage>
        <taxon>Eukaryota</taxon>
        <taxon>Fungi</taxon>
        <taxon>Dikarya</taxon>
        <taxon>Basidiomycota</taxon>
        <taxon>Agaricomycotina</taxon>
        <taxon>Agaricomycetes</taxon>
        <taxon>Agaricomycetidae</taxon>
        <taxon>Agaricales</taxon>
        <taxon>Agaricineae</taxon>
        <taxon>Strophariaceae</taxon>
        <taxon>Galerina</taxon>
    </lineage>
</organism>
<dbReference type="Proteomes" id="UP000027222">
    <property type="component" value="Unassembled WGS sequence"/>
</dbReference>
<evidence type="ECO:0000256" key="1">
    <source>
        <dbReference type="SAM" id="MobiDB-lite"/>
    </source>
</evidence>
<protein>
    <submittedName>
        <fullName evidence="2">Uncharacterized protein</fullName>
    </submittedName>
</protein>
<feature type="region of interest" description="Disordered" evidence="1">
    <location>
        <begin position="1"/>
        <end position="141"/>
    </location>
</feature>
<evidence type="ECO:0000313" key="2">
    <source>
        <dbReference type="EMBL" id="KDR83055.1"/>
    </source>
</evidence>
<feature type="compositionally biased region" description="Pro residues" evidence="1">
    <location>
        <begin position="41"/>
        <end position="51"/>
    </location>
</feature>
<gene>
    <name evidence="2" type="ORF">GALMADRAFT_221036</name>
</gene>
<proteinExistence type="predicted"/>
<dbReference type="AlphaFoldDB" id="A0A067TIL6"/>
<feature type="compositionally biased region" description="Polar residues" evidence="1">
    <location>
        <begin position="119"/>
        <end position="141"/>
    </location>
</feature>
<feature type="compositionally biased region" description="Polar residues" evidence="1">
    <location>
        <begin position="1"/>
        <end position="19"/>
    </location>
</feature>
<evidence type="ECO:0000313" key="3">
    <source>
        <dbReference type="Proteomes" id="UP000027222"/>
    </source>
</evidence>
<dbReference type="HOGENOM" id="CLU_031208_0_0_1"/>
<name>A0A067TIL6_GALM3</name>
<dbReference type="STRING" id="685588.A0A067TIL6"/>
<sequence length="459" mass="51363">MPSSLQHETSTGTVQSSKPSVYPPPPQTIGILAAPSLAAPSVPPPSPPPNAAPTGVTERNRKSSWDPSMPHARQHSPDIDHRRGQIPNTPYISSRMILPSRSSGDTDDDDTGLTERRNTGVSWGTANYQSNPTENTIRNNSFSPSAHRMINQGNRQNSWDPPVPNFQPYPSYIDSRRVQNPSNPFIPPLPSVIASPRYNPNDNAGVTESRTSGPAWSKATQVAMTPNIGMASLYDASLPSAHPTGNPSWSVDVYSQRLQVTGERLRGYQMTRLALRFESQLNDLFAGSLVPLTQQHRPHELEKITDQATVFFSSFHSNAHWYTDVENLPHRVGKVIDGLTANSRNSDLGFRFMRFRFPYITFEWFLQTPYCEIYAKMHRNGYQPTEVEVLWKAWARAGAASGLVAYGSIKDTIQIVVVGPNEWERIMLITDRHFIVTQVFQPELMTPVPYHRELPPLSR</sequence>
<accession>A0A067TIL6</accession>
<dbReference type="OrthoDB" id="2896356at2759"/>
<dbReference type="EMBL" id="KL142369">
    <property type="protein sequence ID" value="KDR83055.1"/>
    <property type="molecule type" value="Genomic_DNA"/>
</dbReference>
<reference evidence="3" key="1">
    <citation type="journal article" date="2014" name="Proc. Natl. Acad. Sci. U.S.A.">
        <title>Extensive sampling of basidiomycete genomes demonstrates inadequacy of the white-rot/brown-rot paradigm for wood decay fungi.</title>
        <authorList>
            <person name="Riley R."/>
            <person name="Salamov A.A."/>
            <person name="Brown D.W."/>
            <person name="Nagy L.G."/>
            <person name="Floudas D."/>
            <person name="Held B.W."/>
            <person name="Levasseur A."/>
            <person name="Lombard V."/>
            <person name="Morin E."/>
            <person name="Otillar R."/>
            <person name="Lindquist E.A."/>
            <person name="Sun H."/>
            <person name="LaButti K.M."/>
            <person name="Schmutz J."/>
            <person name="Jabbour D."/>
            <person name="Luo H."/>
            <person name="Baker S.E."/>
            <person name="Pisabarro A.G."/>
            <person name="Walton J.D."/>
            <person name="Blanchette R.A."/>
            <person name="Henrissat B."/>
            <person name="Martin F."/>
            <person name="Cullen D."/>
            <person name="Hibbett D.S."/>
            <person name="Grigoriev I.V."/>
        </authorList>
    </citation>
    <scope>NUCLEOTIDE SEQUENCE [LARGE SCALE GENOMIC DNA]</scope>
    <source>
        <strain evidence="3">CBS 339.88</strain>
    </source>
</reference>
<keyword evidence="3" id="KW-1185">Reference proteome</keyword>